<dbReference type="EMBL" id="GL883107">
    <property type="protein sequence ID" value="EGG06662.1"/>
    <property type="molecule type" value="Genomic_DNA"/>
</dbReference>
<evidence type="ECO:0000313" key="2">
    <source>
        <dbReference type="EMBL" id="EGG06662.1"/>
    </source>
</evidence>
<feature type="region of interest" description="Disordered" evidence="1">
    <location>
        <begin position="288"/>
        <end position="307"/>
    </location>
</feature>
<dbReference type="InParanoid" id="F4RM22"/>
<reference evidence="3" key="1">
    <citation type="journal article" date="2011" name="Proc. Natl. Acad. Sci. U.S.A.">
        <title>Obligate biotrophy features unraveled by the genomic analysis of rust fungi.</title>
        <authorList>
            <person name="Duplessis S."/>
            <person name="Cuomo C.A."/>
            <person name="Lin Y.-C."/>
            <person name="Aerts A."/>
            <person name="Tisserant E."/>
            <person name="Veneault-Fourrey C."/>
            <person name="Joly D.L."/>
            <person name="Hacquard S."/>
            <person name="Amselem J."/>
            <person name="Cantarel B.L."/>
            <person name="Chiu R."/>
            <person name="Coutinho P.M."/>
            <person name="Feau N."/>
            <person name="Field M."/>
            <person name="Frey P."/>
            <person name="Gelhaye E."/>
            <person name="Goldberg J."/>
            <person name="Grabherr M.G."/>
            <person name="Kodira C.D."/>
            <person name="Kohler A."/>
            <person name="Kuees U."/>
            <person name="Lindquist E.A."/>
            <person name="Lucas S.M."/>
            <person name="Mago R."/>
            <person name="Mauceli E."/>
            <person name="Morin E."/>
            <person name="Murat C."/>
            <person name="Pangilinan J.L."/>
            <person name="Park R."/>
            <person name="Pearson M."/>
            <person name="Quesneville H."/>
            <person name="Rouhier N."/>
            <person name="Sakthikumar S."/>
            <person name="Salamov A.A."/>
            <person name="Schmutz J."/>
            <person name="Selles B."/>
            <person name="Shapiro H."/>
            <person name="Tanguay P."/>
            <person name="Tuskan G.A."/>
            <person name="Henrissat B."/>
            <person name="Van de Peer Y."/>
            <person name="Rouze P."/>
            <person name="Ellis J.G."/>
            <person name="Dodds P.N."/>
            <person name="Schein J.E."/>
            <person name="Zhong S."/>
            <person name="Hamelin R.C."/>
            <person name="Grigoriev I.V."/>
            <person name="Szabo L.J."/>
            <person name="Martin F."/>
        </authorList>
    </citation>
    <scope>NUCLEOTIDE SEQUENCE [LARGE SCALE GENOMIC DNA]</scope>
    <source>
        <strain evidence="3">98AG31 / pathotype 3-4-7</strain>
    </source>
</reference>
<accession>F4RM22</accession>
<name>F4RM22_MELLP</name>
<organism evidence="3">
    <name type="scientific">Melampsora larici-populina (strain 98AG31 / pathotype 3-4-7)</name>
    <name type="common">Poplar leaf rust fungus</name>
    <dbReference type="NCBI Taxonomy" id="747676"/>
    <lineage>
        <taxon>Eukaryota</taxon>
        <taxon>Fungi</taxon>
        <taxon>Dikarya</taxon>
        <taxon>Basidiomycota</taxon>
        <taxon>Pucciniomycotina</taxon>
        <taxon>Pucciniomycetes</taxon>
        <taxon>Pucciniales</taxon>
        <taxon>Melampsoraceae</taxon>
        <taxon>Melampsora</taxon>
    </lineage>
</organism>
<dbReference type="HOGENOM" id="CLU_756668_0_0_1"/>
<evidence type="ECO:0000256" key="1">
    <source>
        <dbReference type="SAM" id="MobiDB-lite"/>
    </source>
</evidence>
<dbReference type="AlphaFoldDB" id="F4RM22"/>
<dbReference type="GeneID" id="18922942"/>
<evidence type="ECO:0000313" key="3">
    <source>
        <dbReference type="Proteomes" id="UP000001072"/>
    </source>
</evidence>
<gene>
    <name evidence="2" type="ORF">MELLADRAFT_106608</name>
</gene>
<protein>
    <submittedName>
        <fullName evidence="2">Uncharacterized protein</fullName>
    </submittedName>
</protein>
<dbReference type="Proteomes" id="UP000001072">
    <property type="component" value="Unassembled WGS sequence"/>
</dbReference>
<dbReference type="KEGG" id="mlr:MELLADRAFT_106608"/>
<dbReference type="RefSeq" id="XP_007410102.1">
    <property type="nucleotide sequence ID" value="XM_007410040.1"/>
</dbReference>
<feature type="compositionally biased region" description="Acidic residues" evidence="1">
    <location>
        <begin position="289"/>
        <end position="298"/>
    </location>
</feature>
<sequence length="366" mass="40756">MTELSDSNEVLYTVLKTTIYKAPIQAAAVTSDSQSSQVPYPHHLNLSVMVEATLPLNVPIEECEVLPAPDHMVQLGVQIKHARVLLKPYEGLVTPLMTVLISVLSKYGRDGRACFEKVEEQVCKPGSKDYSSVGLQISPLDEPTRRRFASGKPIAYLKRAQILITFSGSSLSNLETHLATSPLGRPLAVSLQRVTEQMLARGFLKHWPFVFNRIWREGWPIQDSISNSLHQLASRSRNPTLLARLHDLRETSDTRPLVEVLSQKLFDLHKSLEKPIIIIPQARRSPELDFSDLEENDEPDGKSEKPMQIKVENTHDDNVLELDSEIEEILDCNSQGSLSICSMGSSSLSLLDQHCSDNGSDDSLLG</sequence>
<dbReference type="OrthoDB" id="10334493at2759"/>
<dbReference type="VEuPathDB" id="FungiDB:MELLADRAFT_106608"/>
<proteinExistence type="predicted"/>
<keyword evidence="3" id="KW-1185">Reference proteome</keyword>